<proteinExistence type="predicted"/>
<accession>A0A645ANB1</accession>
<dbReference type="AlphaFoldDB" id="A0A645ANB1"/>
<dbReference type="EMBL" id="VSSQ01013819">
    <property type="protein sequence ID" value="MPM52343.1"/>
    <property type="molecule type" value="Genomic_DNA"/>
</dbReference>
<evidence type="ECO:0000313" key="1">
    <source>
        <dbReference type="EMBL" id="MPM52343.1"/>
    </source>
</evidence>
<organism evidence="1">
    <name type="scientific">bioreactor metagenome</name>
    <dbReference type="NCBI Taxonomy" id="1076179"/>
    <lineage>
        <taxon>unclassified sequences</taxon>
        <taxon>metagenomes</taxon>
        <taxon>ecological metagenomes</taxon>
    </lineage>
</organism>
<sequence>MAMRQARRRLKTAKQLLDQGKYEEYYTELSKALWLYLTDKFTIPFAELSLSNAREILLRSNVPSETAEEFALILDECEFTRFAPSAGRMSEKELYGKAADLIVKVQTHAAK</sequence>
<protein>
    <submittedName>
        <fullName evidence="1">Uncharacterized protein</fullName>
    </submittedName>
</protein>
<name>A0A645ANB1_9ZZZZ</name>
<reference evidence="1" key="1">
    <citation type="submission" date="2019-08" db="EMBL/GenBank/DDBJ databases">
        <authorList>
            <person name="Kucharzyk K."/>
            <person name="Murdoch R.W."/>
            <person name="Higgins S."/>
            <person name="Loffler F."/>
        </authorList>
    </citation>
    <scope>NUCLEOTIDE SEQUENCE</scope>
</reference>
<comment type="caution">
    <text evidence="1">The sequence shown here is derived from an EMBL/GenBank/DDBJ whole genome shotgun (WGS) entry which is preliminary data.</text>
</comment>
<gene>
    <name evidence="1" type="ORF">SDC9_99102</name>
</gene>